<feature type="non-terminal residue" evidence="1">
    <location>
        <position position="1"/>
    </location>
</feature>
<protein>
    <submittedName>
        <fullName evidence="1">Uncharacterized protein</fullName>
    </submittedName>
</protein>
<dbReference type="Proteomes" id="UP000257109">
    <property type="component" value="Unassembled WGS sequence"/>
</dbReference>
<comment type="caution">
    <text evidence="1">The sequence shown here is derived from an EMBL/GenBank/DDBJ whole genome shotgun (WGS) entry which is preliminary data.</text>
</comment>
<dbReference type="AlphaFoldDB" id="A0A371HIV3"/>
<dbReference type="OrthoDB" id="1422241at2759"/>
<evidence type="ECO:0000313" key="2">
    <source>
        <dbReference type="Proteomes" id="UP000257109"/>
    </source>
</evidence>
<keyword evidence="2" id="KW-1185">Reference proteome</keyword>
<organism evidence="1 2">
    <name type="scientific">Mucuna pruriens</name>
    <name type="common">Velvet bean</name>
    <name type="synonym">Dolichos pruriens</name>
    <dbReference type="NCBI Taxonomy" id="157652"/>
    <lineage>
        <taxon>Eukaryota</taxon>
        <taxon>Viridiplantae</taxon>
        <taxon>Streptophyta</taxon>
        <taxon>Embryophyta</taxon>
        <taxon>Tracheophyta</taxon>
        <taxon>Spermatophyta</taxon>
        <taxon>Magnoliopsida</taxon>
        <taxon>eudicotyledons</taxon>
        <taxon>Gunneridae</taxon>
        <taxon>Pentapetalae</taxon>
        <taxon>rosids</taxon>
        <taxon>fabids</taxon>
        <taxon>Fabales</taxon>
        <taxon>Fabaceae</taxon>
        <taxon>Papilionoideae</taxon>
        <taxon>50 kb inversion clade</taxon>
        <taxon>NPAAA clade</taxon>
        <taxon>indigoferoid/millettioid clade</taxon>
        <taxon>Phaseoleae</taxon>
        <taxon>Mucuna</taxon>
    </lineage>
</organism>
<reference evidence="1" key="1">
    <citation type="submission" date="2018-05" db="EMBL/GenBank/DDBJ databases">
        <title>Draft genome of Mucuna pruriens seed.</title>
        <authorList>
            <person name="Nnadi N.E."/>
            <person name="Vos R."/>
            <person name="Hasami M.H."/>
            <person name="Devisetty U.K."/>
            <person name="Aguiy J.C."/>
        </authorList>
    </citation>
    <scope>NUCLEOTIDE SEQUENCE [LARGE SCALE GENOMIC DNA]</scope>
    <source>
        <strain evidence="1">JCA_2017</strain>
    </source>
</reference>
<accession>A0A371HIV3</accession>
<dbReference type="EMBL" id="QJKJ01002469">
    <property type="protein sequence ID" value="RDY02736.1"/>
    <property type="molecule type" value="Genomic_DNA"/>
</dbReference>
<proteinExistence type="predicted"/>
<sequence length="63" mass="7204">MADNNRTLKELATPNFHGLGSEDPHKHLKEFHAVCSTIRPHMILEDYIKMKTLLFSLDGVVKD</sequence>
<evidence type="ECO:0000313" key="1">
    <source>
        <dbReference type="EMBL" id="RDY02736.1"/>
    </source>
</evidence>
<name>A0A371HIV3_MUCPR</name>
<gene>
    <name evidence="1" type="ORF">CR513_13755</name>
</gene>